<sequence length="112" mass="12850">MFDNDNIRNRLAEDLTEDKTKLDIFVNGILAMKNSDLVLSCINKIQGLNEEARNYVSRLQKKNMLDKILNKDDKTLAKIAIKELLKLSILQEKESTTLEFPQISSVEHCNGR</sequence>
<dbReference type="EMBL" id="CP159923">
    <property type="protein sequence ID" value="XCO72672.1"/>
    <property type="molecule type" value="Genomic_DNA"/>
</dbReference>
<accession>A0AAU8MPA2</accession>
<name>A0AAU8MPA2_9RICK</name>
<evidence type="ECO:0000313" key="1">
    <source>
        <dbReference type="EMBL" id="XCO72672.1"/>
    </source>
</evidence>
<proteinExistence type="predicted"/>
<reference evidence="1" key="1">
    <citation type="submission" date="2024-06" db="EMBL/GenBank/DDBJ databases">
        <authorList>
            <person name="Al-Khalidi N."/>
            <person name="Al-Zurfi S.M."/>
            <person name="Lahuf A."/>
        </authorList>
    </citation>
    <scope>NUCLEOTIDE SEQUENCE</scope>
    <source>
        <strain evidence="1">Karbala-1</strain>
    </source>
</reference>
<gene>
    <name evidence="1" type="ORF">ABS251_00795</name>
</gene>
<protein>
    <submittedName>
        <fullName evidence="1">Uncharacterized protein</fullName>
    </submittedName>
</protein>
<dbReference type="AlphaFoldDB" id="A0AAU8MPA2"/>
<organism evidence="1">
    <name type="scientific">Wolbachia endosymbiont of Ephestia elutella</name>
    <dbReference type="NCBI Taxonomy" id="3231696"/>
    <lineage>
        <taxon>Bacteria</taxon>
        <taxon>Pseudomonadati</taxon>
        <taxon>Pseudomonadota</taxon>
        <taxon>Alphaproteobacteria</taxon>
        <taxon>Rickettsiales</taxon>
        <taxon>Anaplasmataceae</taxon>
        <taxon>Wolbachieae</taxon>
        <taxon>Wolbachia</taxon>
    </lineage>
</organism>